<dbReference type="PANTHER" id="PTHR46010">
    <property type="entry name" value="PROTEIN IWS1 HOMOLOG"/>
    <property type="match status" value="1"/>
</dbReference>
<keyword evidence="2" id="KW-0539">Nucleus</keyword>
<evidence type="ECO:0000313" key="5">
    <source>
        <dbReference type="EMBL" id="KRY72057.1"/>
    </source>
</evidence>
<reference evidence="5 6" key="1">
    <citation type="submission" date="2015-01" db="EMBL/GenBank/DDBJ databases">
        <title>Evolution of Trichinella species and genotypes.</title>
        <authorList>
            <person name="Korhonen P.K."/>
            <person name="Edoardo P."/>
            <person name="Giuseppe L.R."/>
            <person name="Gasser R.B."/>
        </authorList>
    </citation>
    <scope>NUCLEOTIDE SEQUENCE [LARGE SCALE GENOMIC DNA]</scope>
    <source>
        <strain evidence="5">ISS13</strain>
    </source>
</reference>
<dbReference type="GO" id="GO:0016973">
    <property type="term" value="P:poly(A)+ mRNA export from nucleus"/>
    <property type="evidence" value="ECO:0007669"/>
    <property type="project" value="TreeGrafter"/>
</dbReference>
<organism evidence="5 6">
    <name type="scientific">Trichinella pseudospiralis</name>
    <name type="common">Parasitic roundworm</name>
    <dbReference type="NCBI Taxonomy" id="6337"/>
    <lineage>
        <taxon>Eukaryota</taxon>
        <taxon>Metazoa</taxon>
        <taxon>Ecdysozoa</taxon>
        <taxon>Nematoda</taxon>
        <taxon>Enoplea</taxon>
        <taxon>Dorylaimia</taxon>
        <taxon>Trichinellida</taxon>
        <taxon>Trichinellidae</taxon>
        <taxon>Trichinella</taxon>
    </lineage>
</organism>
<evidence type="ECO:0000313" key="6">
    <source>
        <dbReference type="Proteomes" id="UP000054632"/>
    </source>
</evidence>
<comment type="caution">
    <text evidence="5">The sequence shown here is derived from an EMBL/GenBank/DDBJ whole genome shotgun (WGS) entry which is preliminary data.</text>
</comment>
<dbReference type="InterPro" id="IPR051037">
    <property type="entry name" value="RNAPII_TF_IWS1"/>
</dbReference>
<sequence>LCDWLVTQSLQTCLVCIIELFKIEMNRILNCLEDDDDDDDCDGDSLAVGNSENILEVRDDSFYLNDERGLYPPRENILKDAFCAENAVDSLVRELIVEQSANEELYANVTPNTEGTNINYEPSSSIDAIQPVVACSSRTMLVESEAGSDGIFQPCDDIRKLKGAQSRTLSESESSQSDVNDVIENIFGNSEDEEEVLPPSGRFATSSTATADAVEEKVEQTFSTSDSEDEEHPLNEKVDVEEFSMPPGFVSDFDLMMQKRKRQNRRRRRRYENADFISDADDKIHDLIERMNHAAQADRESNVAQKPALQKRKLLPYVLSQLKKADLQTAFIESGAVTAIAEWLQLLPDRSLPSYEIRTELLKILQQVSLLSENNLLLFPVLDASVLRSSNIGKVVMILHKHPKETKENRVLAGRLISNIDYASFYQLINCLNDHFCLIISGDWARPIFNLQTDYRSLSKEERQRRDYKTNTAVAKKMKTIDDDINPGPSNVEEESKPLRPGDKGFIPRARVPQLSTKDYVIRPKSNVDASVENKHVRRTSEFEFKLRMLKERMKRKKALRAVTVSIEGRKMD</sequence>
<feature type="compositionally biased region" description="Basic and acidic residues" evidence="3">
    <location>
        <begin position="494"/>
        <end position="503"/>
    </location>
</feature>
<protein>
    <submittedName>
        <fullName evidence="5">Protein IWS1-like protein</fullName>
    </submittedName>
</protein>
<dbReference type="InterPro" id="IPR017923">
    <property type="entry name" value="TFIIS_N"/>
</dbReference>
<evidence type="ECO:0000256" key="2">
    <source>
        <dbReference type="PROSITE-ProRule" id="PRU00649"/>
    </source>
</evidence>
<gene>
    <name evidence="5" type="primary">IWS1</name>
    <name evidence="5" type="ORF">T4A_3654</name>
</gene>
<dbReference type="Proteomes" id="UP000054632">
    <property type="component" value="Unassembled WGS sequence"/>
</dbReference>
<dbReference type="PROSITE" id="PS51319">
    <property type="entry name" value="TFIIS_N"/>
    <property type="match status" value="1"/>
</dbReference>
<proteinExistence type="inferred from homology"/>
<accession>A0A0V1EDZ6</accession>
<feature type="domain" description="TFIIS N-terminal" evidence="4">
    <location>
        <begin position="338"/>
        <end position="424"/>
    </location>
</feature>
<dbReference type="GO" id="GO:0005634">
    <property type="term" value="C:nucleus"/>
    <property type="evidence" value="ECO:0007669"/>
    <property type="project" value="UniProtKB-SubCell"/>
</dbReference>
<comment type="similarity">
    <text evidence="1">Belongs to the IWS1 family.</text>
</comment>
<comment type="subcellular location">
    <subcellularLocation>
        <location evidence="2">Nucleus</location>
    </subcellularLocation>
</comment>
<evidence type="ECO:0000256" key="3">
    <source>
        <dbReference type="SAM" id="MobiDB-lite"/>
    </source>
</evidence>
<evidence type="ECO:0000256" key="1">
    <source>
        <dbReference type="ARBA" id="ARBA00037992"/>
    </source>
</evidence>
<dbReference type="Pfam" id="PF08711">
    <property type="entry name" value="Med26"/>
    <property type="match status" value="1"/>
</dbReference>
<dbReference type="EMBL" id="JYDR01000049">
    <property type="protein sequence ID" value="KRY72057.1"/>
    <property type="molecule type" value="Genomic_DNA"/>
</dbReference>
<dbReference type="Gene3D" id="1.20.930.10">
    <property type="entry name" value="Conserved domain common to transcription factors TFIIS, elongin A, CRSP70"/>
    <property type="match status" value="1"/>
</dbReference>
<feature type="region of interest" description="Disordered" evidence="3">
    <location>
        <begin position="481"/>
        <end position="508"/>
    </location>
</feature>
<dbReference type="PANTHER" id="PTHR46010:SF1">
    <property type="entry name" value="PROTEIN IWS1 HOMOLOG"/>
    <property type="match status" value="1"/>
</dbReference>
<evidence type="ECO:0000259" key="4">
    <source>
        <dbReference type="PROSITE" id="PS51319"/>
    </source>
</evidence>
<dbReference type="InterPro" id="IPR035441">
    <property type="entry name" value="TFIIS/LEDGF_dom_sf"/>
</dbReference>
<name>A0A0V1EDZ6_TRIPS</name>
<feature type="region of interest" description="Disordered" evidence="3">
    <location>
        <begin position="190"/>
        <end position="211"/>
    </location>
</feature>
<dbReference type="AlphaFoldDB" id="A0A0V1EDZ6"/>
<feature type="non-terminal residue" evidence="5">
    <location>
        <position position="1"/>
    </location>
</feature>